<name>A0A1W0A609_9STRA</name>
<dbReference type="CDD" id="cd00030">
    <property type="entry name" value="C2"/>
    <property type="match status" value="1"/>
</dbReference>
<dbReference type="SUPFAM" id="SSF56112">
    <property type="entry name" value="Protein kinase-like (PK-like)"/>
    <property type="match status" value="1"/>
</dbReference>
<dbReference type="PANTHER" id="PTHR47052">
    <property type="entry name" value="CONSERVED SERINE PROLINE-RICH PROTEIN (AFU_ORTHOLOGUE AFUA_2G01790)"/>
    <property type="match status" value="1"/>
</dbReference>
<evidence type="ECO:0000259" key="2">
    <source>
        <dbReference type="PROSITE" id="PS50004"/>
    </source>
</evidence>
<dbReference type="SUPFAM" id="SSF49562">
    <property type="entry name" value="C2 domain (Calcium/lipid-binding domain, CaLB)"/>
    <property type="match status" value="1"/>
</dbReference>
<dbReference type="EMBL" id="JNBS01000438">
    <property type="protein sequence ID" value="OQS05621.1"/>
    <property type="molecule type" value="Genomic_DNA"/>
</dbReference>
<dbReference type="SMART" id="SM00239">
    <property type="entry name" value="C2"/>
    <property type="match status" value="1"/>
</dbReference>
<comment type="caution">
    <text evidence="4">The sequence shown here is derived from an EMBL/GenBank/DDBJ whole genome shotgun (WGS) entry which is preliminary data.</text>
</comment>
<evidence type="ECO:0000256" key="1">
    <source>
        <dbReference type="SAM" id="MobiDB-lite"/>
    </source>
</evidence>
<feature type="compositionally biased region" description="Polar residues" evidence="1">
    <location>
        <begin position="183"/>
        <end position="192"/>
    </location>
</feature>
<dbReference type="PANTHER" id="PTHR47052:SF3">
    <property type="entry name" value="INGRESSION PROTEIN 1"/>
    <property type="match status" value="1"/>
</dbReference>
<evidence type="ECO:0008006" key="6">
    <source>
        <dbReference type="Google" id="ProtNLM"/>
    </source>
</evidence>
<feature type="domain" description="Protein kinase" evidence="3">
    <location>
        <begin position="225"/>
        <end position="482"/>
    </location>
</feature>
<dbReference type="OrthoDB" id="270970at2759"/>
<dbReference type="InterPro" id="IPR000719">
    <property type="entry name" value="Prot_kinase_dom"/>
</dbReference>
<dbReference type="PROSITE" id="PS50004">
    <property type="entry name" value="C2"/>
    <property type="match status" value="1"/>
</dbReference>
<feature type="region of interest" description="Disordered" evidence="1">
    <location>
        <begin position="154"/>
        <end position="212"/>
    </location>
</feature>
<dbReference type="InterPro" id="IPR000008">
    <property type="entry name" value="C2_dom"/>
</dbReference>
<feature type="compositionally biased region" description="Pro residues" evidence="1">
    <location>
        <begin position="161"/>
        <end position="170"/>
    </location>
</feature>
<proteinExistence type="predicted"/>
<protein>
    <recommendedName>
        <fullName evidence="6">Kinase</fullName>
    </recommendedName>
</protein>
<sequence length="493" mass="55331">MVVQLHLTVLEARGLARTQIFGTQDPYCILTLGHREERTEYHDNGGCEPFWNAPFIFNFRTPKDTAVIDIDIRNANAPFLPDNSIGFVCIKLDLQKWNDKDLRVEWLPVYRKQSHARDPNGKKQKGELKVRMEVLYDTTLANNPSVVVIKNQLKTPKSPAAQPPRSPSSQPPKSTSAQPLPSPSQRPNANLPQPSPVVRPMHYPSSPASNVSPMIPVSPSSQTTLDYRQFDGLIPYSGLWLPPQRWTIDKTNTINDLVLGSIDKEHILVQLSLDVNHVMHTLKAFSTLPKDHHMLRLKGFSAHEHSWCILYEHGVPLQHPQVWTRETMQIAGDTASAIAQLHLSQVIHTAIRYTMVYKDDAGRYRLHGFPANRAPSADTIDLPWAPPESLTSTTLTKKMDVYAFGIFLAELIVGTDAPYAQYKSDSRETFLQHVADGIYSLEQELVDKAPEPVLTLIRKCTNPNVSKRPASLTVVDLVHAVKADLFPTTHNTI</sequence>
<dbReference type="Pfam" id="PF00168">
    <property type="entry name" value="C2"/>
    <property type="match status" value="1"/>
</dbReference>
<feature type="domain" description="C2" evidence="2">
    <location>
        <begin position="1"/>
        <end position="107"/>
    </location>
</feature>
<dbReference type="InterPro" id="IPR011009">
    <property type="entry name" value="Kinase-like_dom_sf"/>
</dbReference>
<dbReference type="InterPro" id="IPR035892">
    <property type="entry name" value="C2_domain_sf"/>
</dbReference>
<dbReference type="Proteomes" id="UP000243217">
    <property type="component" value="Unassembled WGS sequence"/>
</dbReference>
<dbReference type="Gene3D" id="2.60.40.150">
    <property type="entry name" value="C2 domain"/>
    <property type="match status" value="1"/>
</dbReference>
<dbReference type="PROSITE" id="PS50011">
    <property type="entry name" value="PROTEIN_KINASE_DOM"/>
    <property type="match status" value="1"/>
</dbReference>
<evidence type="ECO:0000259" key="3">
    <source>
        <dbReference type="PROSITE" id="PS50011"/>
    </source>
</evidence>
<dbReference type="InterPro" id="IPR001245">
    <property type="entry name" value="Ser-Thr/Tyr_kinase_cat_dom"/>
</dbReference>
<gene>
    <name evidence="4" type="ORF">THRCLA_02283</name>
</gene>
<organism evidence="4 5">
    <name type="scientific">Thraustotheca clavata</name>
    <dbReference type="NCBI Taxonomy" id="74557"/>
    <lineage>
        <taxon>Eukaryota</taxon>
        <taxon>Sar</taxon>
        <taxon>Stramenopiles</taxon>
        <taxon>Oomycota</taxon>
        <taxon>Saprolegniomycetes</taxon>
        <taxon>Saprolegniales</taxon>
        <taxon>Achlyaceae</taxon>
        <taxon>Thraustotheca</taxon>
    </lineage>
</organism>
<dbReference type="Pfam" id="PF07714">
    <property type="entry name" value="PK_Tyr_Ser-Thr"/>
    <property type="match status" value="1"/>
</dbReference>
<dbReference type="GO" id="GO:0005524">
    <property type="term" value="F:ATP binding"/>
    <property type="evidence" value="ECO:0007669"/>
    <property type="project" value="InterPro"/>
</dbReference>
<accession>A0A1W0A609</accession>
<evidence type="ECO:0000313" key="5">
    <source>
        <dbReference type="Proteomes" id="UP000243217"/>
    </source>
</evidence>
<dbReference type="Gene3D" id="1.10.510.10">
    <property type="entry name" value="Transferase(Phosphotransferase) domain 1"/>
    <property type="match status" value="1"/>
</dbReference>
<dbReference type="AlphaFoldDB" id="A0A1W0A609"/>
<dbReference type="GO" id="GO:0004672">
    <property type="term" value="F:protein kinase activity"/>
    <property type="evidence" value="ECO:0007669"/>
    <property type="project" value="InterPro"/>
</dbReference>
<keyword evidence="5" id="KW-1185">Reference proteome</keyword>
<evidence type="ECO:0000313" key="4">
    <source>
        <dbReference type="EMBL" id="OQS05621.1"/>
    </source>
</evidence>
<dbReference type="STRING" id="74557.A0A1W0A609"/>
<reference evidence="4 5" key="1">
    <citation type="journal article" date="2014" name="Genome Biol. Evol.">
        <title>The secreted proteins of Achlya hypogyna and Thraustotheca clavata identify the ancestral oomycete secretome and reveal gene acquisitions by horizontal gene transfer.</title>
        <authorList>
            <person name="Misner I."/>
            <person name="Blouin N."/>
            <person name="Leonard G."/>
            <person name="Richards T.A."/>
            <person name="Lane C.E."/>
        </authorList>
    </citation>
    <scope>NUCLEOTIDE SEQUENCE [LARGE SCALE GENOMIC DNA]</scope>
    <source>
        <strain evidence="4 5">ATCC 34112</strain>
    </source>
</reference>
<dbReference type="InterPro" id="IPR052981">
    <property type="entry name" value="Ingression_C2_domain"/>
</dbReference>